<dbReference type="AlphaFoldDB" id="G7IL71"/>
<protein>
    <submittedName>
        <fullName evidence="1">Serine decarboxylase, putative</fullName>
    </submittedName>
</protein>
<keyword evidence="3" id="KW-1185">Reference proteome</keyword>
<proteinExistence type="predicted"/>
<reference evidence="1 3" key="1">
    <citation type="journal article" date="2011" name="Nature">
        <title>The Medicago genome provides insight into the evolution of rhizobial symbioses.</title>
        <authorList>
            <person name="Young N.D."/>
            <person name="Debelle F."/>
            <person name="Oldroyd G.E."/>
            <person name="Geurts R."/>
            <person name="Cannon S.B."/>
            <person name="Udvardi M.K."/>
            <person name="Benedito V.A."/>
            <person name="Mayer K.F."/>
            <person name="Gouzy J."/>
            <person name="Schoof H."/>
            <person name="Van de Peer Y."/>
            <person name="Proost S."/>
            <person name="Cook D.R."/>
            <person name="Meyers B.C."/>
            <person name="Spannagl M."/>
            <person name="Cheung F."/>
            <person name="De Mita S."/>
            <person name="Krishnakumar V."/>
            <person name="Gundlach H."/>
            <person name="Zhou S."/>
            <person name="Mudge J."/>
            <person name="Bharti A.K."/>
            <person name="Murray J.D."/>
            <person name="Naoumkina M.A."/>
            <person name="Rosen B."/>
            <person name="Silverstein K.A."/>
            <person name="Tang H."/>
            <person name="Rombauts S."/>
            <person name="Zhao P.X."/>
            <person name="Zhou P."/>
            <person name="Barbe V."/>
            <person name="Bardou P."/>
            <person name="Bechner M."/>
            <person name="Bellec A."/>
            <person name="Berger A."/>
            <person name="Berges H."/>
            <person name="Bidwell S."/>
            <person name="Bisseling T."/>
            <person name="Choisne N."/>
            <person name="Couloux A."/>
            <person name="Denny R."/>
            <person name="Deshpande S."/>
            <person name="Dai X."/>
            <person name="Doyle J.J."/>
            <person name="Dudez A.M."/>
            <person name="Farmer A.D."/>
            <person name="Fouteau S."/>
            <person name="Franken C."/>
            <person name="Gibelin C."/>
            <person name="Gish J."/>
            <person name="Goldstein S."/>
            <person name="Gonzalez A.J."/>
            <person name="Green P.J."/>
            <person name="Hallab A."/>
            <person name="Hartog M."/>
            <person name="Hua A."/>
            <person name="Humphray S.J."/>
            <person name="Jeong D.H."/>
            <person name="Jing Y."/>
            <person name="Jocker A."/>
            <person name="Kenton S.M."/>
            <person name="Kim D.J."/>
            <person name="Klee K."/>
            <person name="Lai H."/>
            <person name="Lang C."/>
            <person name="Lin S."/>
            <person name="Macmil S.L."/>
            <person name="Magdelenat G."/>
            <person name="Matthews L."/>
            <person name="McCorrison J."/>
            <person name="Monaghan E.L."/>
            <person name="Mun J.H."/>
            <person name="Najar F.Z."/>
            <person name="Nicholson C."/>
            <person name="Noirot C."/>
            <person name="O'Bleness M."/>
            <person name="Paule C.R."/>
            <person name="Poulain J."/>
            <person name="Prion F."/>
            <person name="Qin B."/>
            <person name="Qu C."/>
            <person name="Retzel E.F."/>
            <person name="Riddle C."/>
            <person name="Sallet E."/>
            <person name="Samain S."/>
            <person name="Samson N."/>
            <person name="Sanders I."/>
            <person name="Saurat O."/>
            <person name="Scarpelli C."/>
            <person name="Schiex T."/>
            <person name="Segurens B."/>
            <person name="Severin A.J."/>
            <person name="Sherrier D.J."/>
            <person name="Shi R."/>
            <person name="Sims S."/>
            <person name="Singer S.R."/>
            <person name="Sinharoy S."/>
            <person name="Sterck L."/>
            <person name="Viollet A."/>
            <person name="Wang B.B."/>
            <person name="Wang K."/>
            <person name="Wang M."/>
            <person name="Wang X."/>
            <person name="Warfsmann J."/>
            <person name="Weissenbach J."/>
            <person name="White D.D."/>
            <person name="White J.D."/>
            <person name="Wiley G.B."/>
            <person name="Wincker P."/>
            <person name="Xing Y."/>
            <person name="Yang L."/>
            <person name="Yao Z."/>
            <person name="Ying F."/>
            <person name="Zhai J."/>
            <person name="Zhou L."/>
            <person name="Zuber A."/>
            <person name="Denarie J."/>
            <person name="Dixon R.A."/>
            <person name="May G.D."/>
            <person name="Schwartz D.C."/>
            <person name="Rogers J."/>
            <person name="Quetier F."/>
            <person name="Town C.D."/>
            <person name="Roe B.A."/>
        </authorList>
    </citation>
    <scope>NUCLEOTIDE SEQUENCE [LARGE SCALE GENOMIC DNA]</scope>
    <source>
        <strain evidence="1">A17</strain>
        <strain evidence="2 3">cv. Jemalong A17</strain>
    </source>
</reference>
<dbReference type="PaxDb" id="3880-AES63359"/>
<dbReference type="STRING" id="3880.G7IL71"/>
<reference evidence="2" key="3">
    <citation type="submission" date="2015-04" db="UniProtKB">
        <authorList>
            <consortium name="EnsemblPlants"/>
        </authorList>
    </citation>
    <scope>IDENTIFICATION</scope>
    <source>
        <strain evidence="2">cv. Jemalong A17</strain>
    </source>
</reference>
<dbReference type="eggNOG" id="KOG0629">
    <property type="taxonomic scope" value="Eukaryota"/>
</dbReference>
<dbReference type="HOGENOM" id="CLU_2501294_0_0_1"/>
<gene>
    <name evidence="1" type="ordered locus">MTR_2g007900</name>
</gene>
<accession>G7IL71</accession>
<sequence length="86" mass="9946">MKSLFNLLKNNCRLPYNLDLDYGALSQLHHLGDPFVEEFFWLGGSNGRRAGFFVESNYGAHSWKFEVGIFNWFAKLYPQPSHTCTV</sequence>
<evidence type="ECO:0000313" key="3">
    <source>
        <dbReference type="Proteomes" id="UP000002051"/>
    </source>
</evidence>
<name>G7IL71_MEDTR</name>
<evidence type="ECO:0000313" key="1">
    <source>
        <dbReference type="EMBL" id="AES63359.1"/>
    </source>
</evidence>
<organism evidence="1 3">
    <name type="scientific">Medicago truncatula</name>
    <name type="common">Barrel medic</name>
    <name type="synonym">Medicago tribuloides</name>
    <dbReference type="NCBI Taxonomy" id="3880"/>
    <lineage>
        <taxon>Eukaryota</taxon>
        <taxon>Viridiplantae</taxon>
        <taxon>Streptophyta</taxon>
        <taxon>Embryophyta</taxon>
        <taxon>Tracheophyta</taxon>
        <taxon>Spermatophyta</taxon>
        <taxon>Magnoliopsida</taxon>
        <taxon>eudicotyledons</taxon>
        <taxon>Gunneridae</taxon>
        <taxon>Pentapetalae</taxon>
        <taxon>rosids</taxon>
        <taxon>fabids</taxon>
        <taxon>Fabales</taxon>
        <taxon>Fabaceae</taxon>
        <taxon>Papilionoideae</taxon>
        <taxon>50 kb inversion clade</taxon>
        <taxon>NPAAA clade</taxon>
        <taxon>Hologalegina</taxon>
        <taxon>IRL clade</taxon>
        <taxon>Trifolieae</taxon>
        <taxon>Medicago</taxon>
    </lineage>
</organism>
<evidence type="ECO:0000313" key="2">
    <source>
        <dbReference type="EnsemblPlants" id="AES63359"/>
    </source>
</evidence>
<dbReference type="Proteomes" id="UP000002051">
    <property type="component" value="Chromosome 2"/>
</dbReference>
<dbReference type="EMBL" id="CM001218">
    <property type="protein sequence ID" value="AES63359.1"/>
    <property type="molecule type" value="Genomic_DNA"/>
</dbReference>
<reference evidence="1 3" key="2">
    <citation type="journal article" date="2014" name="BMC Genomics">
        <title>An improved genome release (version Mt4.0) for the model legume Medicago truncatula.</title>
        <authorList>
            <person name="Tang H."/>
            <person name="Krishnakumar V."/>
            <person name="Bidwell S."/>
            <person name="Rosen B."/>
            <person name="Chan A."/>
            <person name="Zhou S."/>
            <person name="Gentzbittel L."/>
            <person name="Childs K.L."/>
            <person name="Yandell M."/>
            <person name="Gundlach H."/>
            <person name="Mayer K.F."/>
            <person name="Schwartz D.C."/>
            <person name="Town C.D."/>
        </authorList>
    </citation>
    <scope>GENOME REANNOTATION</scope>
    <source>
        <strain evidence="2 3">cv. Jemalong A17</strain>
    </source>
</reference>
<dbReference type="EnsemblPlants" id="AES63359">
    <property type="protein sequence ID" value="AES63359"/>
    <property type="gene ID" value="MTR_2g007900"/>
</dbReference>